<reference evidence="1" key="1">
    <citation type="submission" date="2018-08" db="EMBL/GenBank/DDBJ databases">
        <authorList>
            <person name="Rossello M."/>
        </authorList>
    </citation>
    <scope>NUCLEOTIDE SEQUENCE [LARGE SCALE GENOMIC DNA]</scope>
    <source>
        <strain evidence="1">cv. Chinese Spring</strain>
    </source>
</reference>
<dbReference type="Gramene" id="TraesMAC3A03G01474010.1">
    <property type="protein sequence ID" value="TraesMAC3A03G01474010.1.CDS1"/>
    <property type="gene ID" value="TraesMAC3A03G01474010"/>
</dbReference>
<dbReference type="Gramene" id="TraesJUL3A03G01488270.1">
    <property type="protein sequence ID" value="TraesJUL3A03G01488270.1.CDS1"/>
    <property type="gene ID" value="TraesJUL3A03G01488270"/>
</dbReference>
<name>A0A3B6EM85_WHEAT</name>
<dbReference type="Gramene" id="TraesLDM3A03G01476400.1">
    <property type="protein sequence ID" value="TraesLDM3A03G01476400.1.CDS1"/>
    <property type="gene ID" value="TraesLDM3A03G01476400"/>
</dbReference>
<dbReference type="EnsemblPlants" id="TraesCS3A02G399300.1">
    <property type="protein sequence ID" value="TraesCS3A02G399300.1.cds1"/>
    <property type="gene ID" value="TraesCS3A02G399300"/>
</dbReference>
<dbReference type="Gramene" id="TraesCS3A02G399300.1">
    <property type="protein sequence ID" value="TraesCS3A02G399300.1.cds1"/>
    <property type="gene ID" value="TraesCS3A02G399300"/>
</dbReference>
<dbReference type="AlphaFoldDB" id="A0A3B6EM85"/>
<sequence>MDAHRNRSFFFVVVVAAAAMFTMSFVGCADAVRPMPSSPASSTTASALVSSLMEMLPMGPSGGGAGH</sequence>
<accession>A0A3B6EM85</accession>
<dbReference type="Gramene" id="TraesWEE_scaffold_067606_01G000300.1">
    <property type="protein sequence ID" value="TraesWEE_scaffold_067606_01G000300.1"/>
    <property type="gene ID" value="TraesWEE_scaffold_067606_01G000300"/>
</dbReference>
<dbReference type="Gramene" id="TraesCS3A03G0937100.1">
    <property type="protein sequence ID" value="TraesCS3A03G0937100.1.CDS1"/>
    <property type="gene ID" value="TraesCS3A03G0937100"/>
</dbReference>
<dbReference type="Proteomes" id="UP000019116">
    <property type="component" value="Chromosome 3A"/>
</dbReference>
<dbReference type="Gramene" id="TraesJAG3A03G01484620.1">
    <property type="protein sequence ID" value="TraesJAG3A03G01484620.1.CDS1"/>
    <property type="gene ID" value="TraesJAG3A03G01484620"/>
</dbReference>
<reference evidence="1" key="2">
    <citation type="submission" date="2018-10" db="UniProtKB">
        <authorList>
            <consortium name="EnsemblPlants"/>
        </authorList>
    </citation>
    <scope>IDENTIFICATION</scope>
</reference>
<dbReference type="Gramene" id="TraesSTA3A03G01467430.1">
    <property type="protein sequence ID" value="TraesSTA3A03G01467430.1.CDS1"/>
    <property type="gene ID" value="TraesSTA3A03G01467430"/>
</dbReference>
<dbReference type="Gramene" id="TraesNOR3A03G01496740.1">
    <property type="protein sequence ID" value="TraesNOR3A03G01496740.1.CDS1"/>
    <property type="gene ID" value="TraesNOR3A03G01496740"/>
</dbReference>
<evidence type="ECO:0000313" key="2">
    <source>
        <dbReference type="Proteomes" id="UP000019116"/>
    </source>
</evidence>
<dbReference type="Gramene" id="TraesLAC3A03G01419680.1">
    <property type="protein sequence ID" value="TraesLAC3A03G01419680.1.CDS1"/>
    <property type="gene ID" value="TraesLAC3A03G01419680"/>
</dbReference>
<dbReference type="Gramene" id="TraesROB_scaffold_033681_01G000100.1">
    <property type="protein sequence ID" value="TraesROB_scaffold_033681_01G000100.1"/>
    <property type="gene ID" value="TraesROB_scaffold_033681_01G000100"/>
</dbReference>
<dbReference type="Gramene" id="TraesSYM3A03G01498620.1">
    <property type="protein sequence ID" value="TraesSYM3A03G01498620.1.CDS1"/>
    <property type="gene ID" value="TraesSYM3A03G01498620"/>
</dbReference>
<proteinExistence type="predicted"/>
<protein>
    <submittedName>
        <fullName evidence="1">Uncharacterized protein</fullName>
    </submittedName>
</protein>
<keyword evidence="2" id="KW-1185">Reference proteome</keyword>
<dbReference type="Gramene" id="TraesARI3A03G01497380.1">
    <property type="protein sequence ID" value="TraesARI3A03G01497380.1.CDS1"/>
    <property type="gene ID" value="TraesARI3A03G01497380"/>
</dbReference>
<organism evidence="1">
    <name type="scientific">Triticum aestivum</name>
    <name type="common">Wheat</name>
    <dbReference type="NCBI Taxonomy" id="4565"/>
    <lineage>
        <taxon>Eukaryota</taxon>
        <taxon>Viridiplantae</taxon>
        <taxon>Streptophyta</taxon>
        <taxon>Embryophyta</taxon>
        <taxon>Tracheophyta</taxon>
        <taxon>Spermatophyta</taxon>
        <taxon>Magnoliopsida</taxon>
        <taxon>Liliopsida</taxon>
        <taxon>Poales</taxon>
        <taxon>Poaceae</taxon>
        <taxon>BOP clade</taxon>
        <taxon>Pooideae</taxon>
        <taxon>Triticodae</taxon>
        <taxon>Triticeae</taxon>
        <taxon>Triticinae</taxon>
        <taxon>Triticum</taxon>
    </lineage>
</organism>
<dbReference type="Gramene" id="TraesPARA_EIv1.0_0860190.1">
    <property type="protein sequence ID" value="TraesPARA_EIv1.0_0860190.1.CDS1"/>
    <property type="gene ID" value="TraesPARA_EIv1.0_0860190"/>
</dbReference>
<dbReference type="PROSITE" id="PS51257">
    <property type="entry name" value="PROKAR_LIPOPROTEIN"/>
    <property type="match status" value="1"/>
</dbReference>
<dbReference type="Gramene" id="TraesCAD_scaffold_042327_01G000300.1">
    <property type="protein sequence ID" value="TraesCAD_scaffold_042327_01G000300.1"/>
    <property type="gene ID" value="TraesCAD_scaffold_042327_01G000300"/>
</dbReference>
<dbReference type="Gramene" id="TraesCLE_scaffold_014643_01G000100.1">
    <property type="protein sequence ID" value="TraesCLE_scaffold_014643_01G000100.1"/>
    <property type="gene ID" value="TraesCLE_scaffold_014643_01G000100"/>
</dbReference>
<dbReference type="Gramene" id="TraesRN3A0100956000.1">
    <property type="protein sequence ID" value="TraesRN3A0100956000.1"/>
    <property type="gene ID" value="TraesRN3A0100956000"/>
</dbReference>
<evidence type="ECO:0000313" key="1">
    <source>
        <dbReference type="EnsemblPlants" id="TraesCS3A02G399300.1.cds1"/>
    </source>
</evidence>